<keyword evidence="2" id="KW-1185">Reference proteome</keyword>
<organism evidence="1 2">
    <name type="scientific">Tagetes erecta</name>
    <name type="common">African marigold</name>
    <dbReference type="NCBI Taxonomy" id="13708"/>
    <lineage>
        <taxon>Eukaryota</taxon>
        <taxon>Viridiplantae</taxon>
        <taxon>Streptophyta</taxon>
        <taxon>Embryophyta</taxon>
        <taxon>Tracheophyta</taxon>
        <taxon>Spermatophyta</taxon>
        <taxon>Magnoliopsida</taxon>
        <taxon>eudicotyledons</taxon>
        <taxon>Gunneridae</taxon>
        <taxon>Pentapetalae</taxon>
        <taxon>asterids</taxon>
        <taxon>campanulids</taxon>
        <taxon>Asterales</taxon>
        <taxon>Asteraceae</taxon>
        <taxon>Asteroideae</taxon>
        <taxon>Heliantheae alliance</taxon>
        <taxon>Tageteae</taxon>
        <taxon>Tagetes</taxon>
    </lineage>
</organism>
<dbReference type="EMBL" id="JAUHHV010000005">
    <property type="protein sequence ID" value="KAK1423283.1"/>
    <property type="molecule type" value="Genomic_DNA"/>
</dbReference>
<evidence type="ECO:0000313" key="1">
    <source>
        <dbReference type="EMBL" id="KAK1423283.1"/>
    </source>
</evidence>
<proteinExistence type="predicted"/>
<sequence length="248" mass="28386">MNPQAKLEESILSPSFNCYSSQTSTSKSITKALQEQHTSQFNEIDVENDEEDFEFSVLLADENDASNEFDVQNWTVFPVFNRDLVNNNVDHEINSVTSKLHTLFVDDPEESCSYSSSEIDELENVPSETYCVWRPKNDGGSSPVIAKCKKSNSTGSGSKRWRFRYLLRRSNSEGKEPMEMVTSKQKRNSSEVSNVVGRWKAKTPVHEQFYVQRRAENEVVKRKSYLPYRKDLVGLFVNVNGIGKMLPF</sequence>
<reference evidence="1" key="1">
    <citation type="journal article" date="2023" name="bioRxiv">
        <title>Improved chromosome-level genome assembly for marigold (Tagetes erecta).</title>
        <authorList>
            <person name="Jiang F."/>
            <person name="Yuan L."/>
            <person name="Wang S."/>
            <person name="Wang H."/>
            <person name="Xu D."/>
            <person name="Wang A."/>
            <person name="Fan W."/>
        </authorList>
    </citation>
    <scope>NUCLEOTIDE SEQUENCE</scope>
    <source>
        <strain evidence="1">WSJ</strain>
        <tissue evidence="1">Leaf</tissue>
    </source>
</reference>
<dbReference type="PANTHER" id="PTHR33095:SF123">
    <property type="entry name" value="HMG BOX DOMAIN-CONTAINING PROTEIN"/>
    <property type="match status" value="1"/>
</dbReference>
<name>A0AAD8KI75_TARER</name>
<evidence type="ECO:0000313" key="2">
    <source>
        <dbReference type="Proteomes" id="UP001229421"/>
    </source>
</evidence>
<accession>A0AAD8KI75</accession>
<comment type="caution">
    <text evidence="1">The sequence shown here is derived from an EMBL/GenBank/DDBJ whole genome shotgun (WGS) entry which is preliminary data.</text>
</comment>
<dbReference type="Proteomes" id="UP001229421">
    <property type="component" value="Unassembled WGS sequence"/>
</dbReference>
<gene>
    <name evidence="1" type="ORF">QVD17_18581</name>
</gene>
<dbReference type="InterPro" id="IPR012442">
    <property type="entry name" value="DUF1645_plant"/>
</dbReference>
<dbReference type="AlphaFoldDB" id="A0AAD8KI75"/>
<dbReference type="Pfam" id="PF07816">
    <property type="entry name" value="DUF1645"/>
    <property type="match status" value="1"/>
</dbReference>
<dbReference type="PANTHER" id="PTHR33095">
    <property type="entry name" value="OS07G0619500 PROTEIN"/>
    <property type="match status" value="1"/>
</dbReference>
<protein>
    <submittedName>
        <fullName evidence="1">Uncharacterized protein</fullName>
    </submittedName>
</protein>